<dbReference type="Gene3D" id="3.40.50.1820">
    <property type="entry name" value="alpha/beta hydrolase"/>
    <property type="match status" value="1"/>
</dbReference>
<dbReference type="PANTHER" id="PTHR43689">
    <property type="entry name" value="HYDROLASE"/>
    <property type="match status" value="1"/>
</dbReference>
<reference evidence="4" key="1">
    <citation type="journal article" date="2019" name="Int. J. Syst. Evol. Microbiol.">
        <title>The Global Catalogue of Microorganisms (GCM) 10K type strain sequencing project: providing services to taxonomists for standard genome sequencing and annotation.</title>
        <authorList>
            <consortium name="The Broad Institute Genomics Platform"/>
            <consortium name="The Broad Institute Genome Sequencing Center for Infectious Disease"/>
            <person name="Wu L."/>
            <person name="Ma J."/>
        </authorList>
    </citation>
    <scope>NUCLEOTIDE SEQUENCE [LARGE SCALE GENOMIC DNA]</scope>
    <source>
        <strain evidence="4">JCM 3369</strain>
    </source>
</reference>
<dbReference type="Proteomes" id="UP001596380">
    <property type="component" value="Unassembled WGS sequence"/>
</dbReference>
<dbReference type="EMBL" id="JBHSXS010000006">
    <property type="protein sequence ID" value="MFC6880718.1"/>
    <property type="molecule type" value="Genomic_DNA"/>
</dbReference>
<comment type="caution">
    <text evidence="3">The sequence shown here is derived from an EMBL/GenBank/DDBJ whole genome shotgun (WGS) entry which is preliminary data.</text>
</comment>
<keyword evidence="3" id="KW-0378">Hydrolase</keyword>
<evidence type="ECO:0000256" key="1">
    <source>
        <dbReference type="SAM" id="MobiDB-lite"/>
    </source>
</evidence>
<feature type="domain" description="AB hydrolase-1" evidence="2">
    <location>
        <begin position="28"/>
        <end position="236"/>
    </location>
</feature>
<evidence type="ECO:0000259" key="2">
    <source>
        <dbReference type="Pfam" id="PF12697"/>
    </source>
</evidence>
<accession>A0ABW2CJ16</accession>
<feature type="region of interest" description="Disordered" evidence="1">
    <location>
        <begin position="130"/>
        <end position="159"/>
    </location>
</feature>
<dbReference type="Pfam" id="PF12697">
    <property type="entry name" value="Abhydrolase_6"/>
    <property type="match status" value="1"/>
</dbReference>
<dbReference type="RefSeq" id="WP_160826224.1">
    <property type="nucleotide sequence ID" value="NZ_JBHSXS010000006.1"/>
</dbReference>
<dbReference type="SUPFAM" id="SSF53474">
    <property type="entry name" value="alpha/beta-Hydrolases"/>
    <property type="match status" value="1"/>
</dbReference>
<sequence length="246" mass="25204">MTMPAPRSVPVRPGLDLDVREAGRGSPVLLLHGGPGPAGVAPLADHLAATHTVVAPTHPGWDGTARPDDLDSVPGLAAAYLDLLDHLDLTGVTVIGTSFGGWVATQTALDDRQGRISRLVLMDAIGPAVPGHPVTAPTGPPPGAPAPAEAPGRGPSPASMAALRTYAGPDLADPDLLPRLAAVTHPVLVIWGGNDTVATPEYGRAYAAAFPHSRFHLIPGAGHLPLREEPEAVFAALDTFLASTDR</sequence>
<proteinExistence type="predicted"/>
<name>A0ABW2CJ16_9ACTN</name>
<dbReference type="GO" id="GO:0016787">
    <property type="term" value="F:hydrolase activity"/>
    <property type="evidence" value="ECO:0007669"/>
    <property type="project" value="UniProtKB-KW"/>
</dbReference>
<feature type="compositionally biased region" description="Low complexity" evidence="1">
    <location>
        <begin position="146"/>
        <end position="158"/>
    </location>
</feature>
<organism evidence="3 4">
    <name type="scientific">Actinomadura yumaensis</name>
    <dbReference type="NCBI Taxonomy" id="111807"/>
    <lineage>
        <taxon>Bacteria</taxon>
        <taxon>Bacillati</taxon>
        <taxon>Actinomycetota</taxon>
        <taxon>Actinomycetes</taxon>
        <taxon>Streptosporangiales</taxon>
        <taxon>Thermomonosporaceae</taxon>
        <taxon>Actinomadura</taxon>
    </lineage>
</organism>
<dbReference type="InterPro" id="IPR000073">
    <property type="entry name" value="AB_hydrolase_1"/>
</dbReference>
<keyword evidence="4" id="KW-1185">Reference proteome</keyword>
<dbReference type="InterPro" id="IPR029058">
    <property type="entry name" value="AB_hydrolase_fold"/>
</dbReference>
<gene>
    <name evidence="3" type="ORF">ACFQKB_13200</name>
</gene>
<dbReference type="PANTHER" id="PTHR43689:SF8">
    <property type="entry name" value="ALPHA_BETA-HYDROLASES SUPERFAMILY PROTEIN"/>
    <property type="match status" value="1"/>
</dbReference>
<evidence type="ECO:0000313" key="3">
    <source>
        <dbReference type="EMBL" id="MFC6880718.1"/>
    </source>
</evidence>
<evidence type="ECO:0000313" key="4">
    <source>
        <dbReference type="Proteomes" id="UP001596380"/>
    </source>
</evidence>
<protein>
    <submittedName>
        <fullName evidence="3">Alpha/beta fold hydrolase</fullName>
    </submittedName>
</protein>